<dbReference type="InterPro" id="IPR035983">
    <property type="entry name" value="Hect_E3_ubiquitin_ligase"/>
</dbReference>
<evidence type="ECO:0000256" key="2">
    <source>
        <dbReference type="ARBA" id="ARBA00022786"/>
    </source>
</evidence>
<evidence type="ECO:0000259" key="3">
    <source>
        <dbReference type="Pfam" id="PF00632"/>
    </source>
</evidence>
<reference evidence="4" key="1">
    <citation type="submission" date="2022-07" db="EMBL/GenBank/DDBJ databases">
        <title>Chromosome-level genome of Muraenolepis orangiensis.</title>
        <authorList>
            <person name="Kim J."/>
        </authorList>
    </citation>
    <scope>NUCLEOTIDE SEQUENCE</scope>
    <source>
        <strain evidence="4">KU_S4_2022</strain>
        <tissue evidence="4">Muscle</tissue>
    </source>
</reference>
<keyword evidence="2" id="KW-0833">Ubl conjugation pathway</keyword>
<dbReference type="OrthoDB" id="8940977at2759"/>
<name>A0A9Q0I648_9TELE</name>
<evidence type="ECO:0000313" key="5">
    <source>
        <dbReference type="Proteomes" id="UP001148018"/>
    </source>
</evidence>
<organism evidence="4 5">
    <name type="scientific">Muraenolepis orangiensis</name>
    <name type="common">Patagonian moray cod</name>
    <dbReference type="NCBI Taxonomy" id="630683"/>
    <lineage>
        <taxon>Eukaryota</taxon>
        <taxon>Metazoa</taxon>
        <taxon>Chordata</taxon>
        <taxon>Craniata</taxon>
        <taxon>Vertebrata</taxon>
        <taxon>Euteleostomi</taxon>
        <taxon>Actinopterygii</taxon>
        <taxon>Neopterygii</taxon>
        <taxon>Teleostei</taxon>
        <taxon>Neoteleostei</taxon>
        <taxon>Acanthomorphata</taxon>
        <taxon>Zeiogadaria</taxon>
        <taxon>Gadariae</taxon>
        <taxon>Gadiformes</taxon>
        <taxon>Muraenolepidoidei</taxon>
        <taxon>Muraenolepididae</taxon>
        <taxon>Muraenolepis</taxon>
    </lineage>
</organism>
<sequence length="251" mass="28249">MFAAAGRMMGHSFLHGGPSFPGVSPAVLHVLLGGSRDSAPVTLEDCPDTDLRDSIALLCMSWNLPAPNAVDRKWLFKQLLRHAVLGPTMHQIGRLRWGLEETGVWPLLAQRPDVVPLLFPRESEAQITPHMILDHIVWPSAITVMLEAYILPENDEDEEEDNQDICRISGYLRMFIENASSAELKSLLKFWTGWEMPAERMTVEILDAAALPSSMACFEKLRLPRHYIKYITFREELRACVSTVYSGLGFS</sequence>
<comment type="caution">
    <text evidence="4">The sequence shown here is derived from an EMBL/GenBank/DDBJ whole genome shotgun (WGS) entry which is preliminary data.</text>
</comment>
<gene>
    <name evidence="4" type="ORF">NHX12_013144</name>
</gene>
<evidence type="ECO:0000256" key="1">
    <source>
        <dbReference type="ARBA" id="ARBA00022679"/>
    </source>
</evidence>
<accession>A0A9Q0I648</accession>
<dbReference type="GO" id="GO:0004842">
    <property type="term" value="F:ubiquitin-protein transferase activity"/>
    <property type="evidence" value="ECO:0007669"/>
    <property type="project" value="InterPro"/>
</dbReference>
<dbReference type="AlphaFoldDB" id="A0A9Q0I648"/>
<dbReference type="Proteomes" id="UP001148018">
    <property type="component" value="Unassembled WGS sequence"/>
</dbReference>
<dbReference type="EMBL" id="JANIIK010000117">
    <property type="protein sequence ID" value="KAJ3586750.1"/>
    <property type="molecule type" value="Genomic_DNA"/>
</dbReference>
<keyword evidence="1" id="KW-0808">Transferase</keyword>
<protein>
    <recommendedName>
        <fullName evidence="3">HECT domain-containing protein</fullName>
    </recommendedName>
</protein>
<proteinExistence type="predicted"/>
<dbReference type="Gene3D" id="3.30.2410.10">
    <property type="entry name" value="Hect, E3 ligase catalytic domain"/>
    <property type="match status" value="1"/>
</dbReference>
<feature type="domain" description="HECT" evidence="3">
    <location>
        <begin position="173"/>
        <end position="249"/>
    </location>
</feature>
<dbReference type="Pfam" id="PF00632">
    <property type="entry name" value="HECT"/>
    <property type="match status" value="1"/>
</dbReference>
<keyword evidence="5" id="KW-1185">Reference proteome</keyword>
<dbReference type="SUPFAM" id="SSF56204">
    <property type="entry name" value="Hect, E3 ligase catalytic domain"/>
    <property type="match status" value="1"/>
</dbReference>
<dbReference type="InterPro" id="IPR000569">
    <property type="entry name" value="HECT_dom"/>
</dbReference>
<evidence type="ECO:0000313" key="4">
    <source>
        <dbReference type="EMBL" id="KAJ3586750.1"/>
    </source>
</evidence>